<dbReference type="EnsemblMetazoa" id="AAEL020206-RA">
    <property type="protein sequence ID" value="AAEL020206-PA"/>
    <property type="gene ID" value="AAEL020206"/>
</dbReference>
<evidence type="ECO:0000256" key="1">
    <source>
        <dbReference type="SAM" id="MobiDB-lite"/>
    </source>
</evidence>
<protein>
    <submittedName>
        <fullName evidence="2">Uncharacterized protein</fullName>
    </submittedName>
</protein>
<dbReference type="Proteomes" id="UP000008820">
    <property type="component" value="Chromosome 1"/>
</dbReference>
<accession>A0A6I8TLT2</accession>
<reference evidence="2" key="2">
    <citation type="submission" date="2020-05" db="UniProtKB">
        <authorList>
            <consortium name="EnsemblMetazoa"/>
        </authorList>
    </citation>
    <scope>IDENTIFICATION</scope>
    <source>
        <strain evidence="2">LVP_AGWG</strain>
    </source>
</reference>
<organism evidence="2 3">
    <name type="scientific">Aedes aegypti</name>
    <name type="common">Yellowfever mosquito</name>
    <name type="synonym">Culex aegypti</name>
    <dbReference type="NCBI Taxonomy" id="7159"/>
    <lineage>
        <taxon>Eukaryota</taxon>
        <taxon>Metazoa</taxon>
        <taxon>Ecdysozoa</taxon>
        <taxon>Arthropoda</taxon>
        <taxon>Hexapoda</taxon>
        <taxon>Insecta</taxon>
        <taxon>Pterygota</taxon>
        <taxon>Neoptera</taxon>
        <taxon>Endopterygota</taxon>
        <taxon>Diptera</taxon>
        <taxon>Nematocera</taxon>
        <taxon>Culicoidea</taxon>
        <taxon>Culicidae</taxon>
        <taxon>Culicinae</taxon>
        <taxon>Aedini</taxon>
        <taxon>Aedes</taxon>
        <taxon>Stegomyia</taxon>
    </lineage>
</organism>
<name>A0A6I8TLT2_AEDAE</name>
<gene>
    <name evidence="2" type="primary">110674280</name>
</gene>
<proteinExistence type="predicted"/>
<dbReference type="InParanoid" id="A0A6I8TLT2"/>
<sequence>MLQTSIKLLSSHNRWLKNKVVEEVHVEELKIEQPPQAMEPEKRQNVKLSSNGNKSLPRRKPASAREGRVPSQAGRGNHPLGQGLDEERMQQAIQEAPKREEAEKKAHEKAERQRVEMAERLRKEEKEHGEQCRPSCPERWPREAPTTQSEENKDSAMS</sequence>
<reference evidence="2 3" key="1">
    <citation type="submission" date="2017-06" db="EMBL/GenBank/DDBJ databases">
        <title>Aedes aegypti genome working group (AGWG) sequencing and assembly.</title>
        <authorList>
            <consortium name="Aedes aegypti Genome Working Group (AGWG)"/>
            <person name="Matthews B.J."/>
        </authorList>
    </citation>
    <scope>NUCLEOTIDE SEQUENCE [LARGE SCALE GENOMIC DNA]</scope>
    <source>
        <strain evidence="2 3">LVP_AGWG</strain>
    </source>
</reference>
<evidence type="ECO:0000313" key="3">
    <source>
        <dbReference type="Proteomes" id="UP000008820"/>
    </source>
</evidence>
<keyword evidence="3" id="KW-1185">Reference proteome</keyword>
<evidence type="ECO:0000313" key="2">
    <source>
        <dbReference type="EnsemblMetazoa" id="AAEL020206-PA"/>
    </source>
</evidence>
<feature type="compositionally biased region" description="Basic and acidic residues" evidence="1">
    <location>
        <begin position="96"/>
        <end position="131"/>
    </location>
</feature>
<dbReference type="AlphaFoldDB" id="A0A6I8TLT2"/>
<feature type="region of interest" description="Disordered" evidence="1">
    <location>
        <begin position="30"/>
        <end position="158"/>
    </location>
</feature>